<dbReference type="PANTHER" id="PTHR12905">
    <property type="entry name" value="METALLOPHOSPHOESTERASE"/>
    <property type="match status" value="1"/>
</dbReference>
<evidence type="ECO:0000259" key="1">
    <source>
        <dbReference type="Pfam" id="PF00149"/>
    </source>
</evidence>
<dbReference type="InterPro" id="IPR051693">
    <property type="entry name" value="UPF0046_metallophosphoest"/>
</dbReference>
<name>A0A0G2I3K0_9PEZI</name>
<dbReference type="Pfam" id="PF00149">
    <property type="entry name" value="Metallophos"/>
    <property type="match status" value="1"/>
</dbReference>
<reference evidence="2 3" key="1">
    <citation type="submission" date="2015-05" db="EMBL/GenBank/DDBJ databases">
        <title>Distinctive expansion of gene families associated with plant cell wall degradation and secondary metabolism in the genomes of grapevine trunk pathogens.</title>
        <authorList>
            <person name="Lawrence D.P."/>
            <person name="Travadon R."/>
            <person name="Rolshausen P.E."/>
            <person name="Baumgartner K."/>
        </authorList>
    </citation>
    <scope>NUCLEOTIDE SEQUENCE [LARGE SCALE GENOMIC DNA]</scope>
    <source>
        <strain evidence="2">DA912</strain>
    </source>
</reference>
<dbReference type="InterPro" id="IPR029052">
    <property type="entry name" value="Metallo-depent_PP-like"/>
</dbReference>
<feature type="domain" description="Calcineurin-like phosphoesterase" evidence="1">
    <location>
        <begin position="60"/>
        <end position="216"/>
    </location>
</feature>
<dbReference type="SUPFAM" id="SSF56300">
    <property type="entry name" value="Metallo-dependent phosphatases"/>
    <property type="match status" value="1"/>
</dbReference>
<dbReference type="Proteomes" id="UP000034680">
    <property type="component" value="Unassembled WGS sequence"/>
</dbReference>
<proteinExistence type="predicted"/>
<dbReference type="EMBL" id="LCUC01000197">
    <property type="protein sequence ID" value="KKY34555.1"/>
    <property type="molecule type" value="Genomic_DNA"/>
</dbReference>
<dbReference type="Gene3D" id="3.60.21.10">
    <property type="match status" value="1"/>
</dbReference>
<evidence type="ECO:0000313" key="3">
    <source>
        <dbReference type="Proteomes" id="UP000034680"/>
    </source>
</evidence>
<dbReference type="AlphaFoldDB" id="A0A0G2I3K0"/>
<dbReference type="CDD" id="cd07379">
    <property type="entry name" value="MPP_239FB"/>
    <property type="match status" value="1"/>
</dbReference>
<dbReference type="InterPro" id="IPR004843">
    <property type="entry name" value="Calcineurin-like_PHP"/>
</dbReference>
<evidence type="ECO:0000313" key="2">
    <source>
        <dbReference type="EMBL" id="KKY34555.1"/>
    </source>
</evidence>
<sequence>MESLLKPPRLSAWESFLRSPLIYLAQKLYSSRDIVPRRPIPDPIIVICISDTHNSQPVLPDGDVLIHAGDLTRSGTFEELQASLDWLKAQPHAHKIIIAGNHDTVLDPSRDTVDDRARLDWGHITYLCNESVTIQCANGRELRVYGSPSSPRYGNWAFQYPRSEDVWAGVVPIGVDILITHAPPRGHLDLGLGCEHLLREVWRAKPRLHVFGHVHEGHGQEWTGFDGMQDAFEGSLMSKGLWKIVSFGRLVFEVIRGRFRSAKEAPCLLVNAAKVGGIWDRERRKPITVVL</sequence>
<gene>
    <name evidence="2" type="ORF">UCDDA912_g05421</name>
</gene>
<keyword evidence="3" id="KW-1185">Reference proteome</keyword>
<organism evidence="2 3">
    <name type="scientific">Diaporthe ampelina</name>
    <dbReference type="NCBI Taxonomy" id="1214573"/>
    <lineage>
        <taxon>Eukaryota</taxon>
        <taxon>Fungi</taxon>
        <taxon>Dikarya</taxon>
        <taxon>Ascomycota</taxon>
        <taxon>Pezizomycotina</taxon>
        <taxon>Sordariomycetes</taxon>
        <taxon>Sordariomycetidae</taxon>
        <taxon>Diaporthales</taxon>
        <taxon>Diaporthaceae</taxon>
        <taxon>Diaporthe</taxon>
    </lineage>
</organism>
<dbReference type="OrthoDB" id="630188at2759"/>
<protein>
    <submittedName>
        <fullName evidence="2">Putative metallophosphoesterase domain-containing protein</fullName>
    </submittedName>
</protein>
<dbReference type="PANTHER" id="PTHR12905:SF18">
    <property type="entry name" value="ESTER HYDROLASE, PUTATIVE (AFU_ORTHOLOGUE AFUA_4G03130)-RELATED"/>
    <property type="match status" value="1"/>
</dbReference>
<accession>A0A0G2I3K0</accession>
<reference evidence="2 3" key="2">
    <citation type="submission" date="2015-05" db="EMBL/GenBank/DDBJ databases">
        <authorList>
            <person name="Morales-Cruz A."/>
            <person name="Amrine K.C."/>
            <person name="Cantu D."/>
        </authorList>
    </citation>
    <scope>NUCLEOTIDE SEQUENCE [LARGE SCALE GENOMIC DNA]</scope>
    <source>
        <strain evidence="2">DA912</strain>
    </source>
</reference>
<dbReference type="GO" id="GO:0016787">
    <property type="term" value="F:hydrolase activity"/>
    <property type="evidence" value="ECO:0007669"/>
    <property type="project" value="InterPro"/>
</dbReference>
<comment type="caution">
    <text evidence="2">The sequence shown here is derived from an EMBL/GenBank/DDBJ whole genome shotgun (WGS) entry which is preliminary data.</text>
</comment>